<keyword evidence="1" id="KW-0472">Membrane</keyword>
<name>A0ABY7TKE5_9SPHN</name>
<dbReference type="Proteomes" id="UP001220395">
    <property type="component" value="Chromosome"/>
</dbReference>
<dbReference type="RefSeq" id="WP_273687619.1">
    <property type="nucleotide sequence ID" value="NZ_CP117411.1"/>
</dbReference>
<gene>
    <name evidence="3" type="ORF">PQ455_17705</name>
</gene>
<evidence type="ECO:0000313" key="3">
    <source>
        <dbReference type="EMBL" id="WCT73418.1"/>
    </source>
</evidence>
<dbReference type="EMBL" id="CP117411">
    <property type="protein sequence ID" value="WCT73418.1"/>
    <property type="molecule type" value="Genomic_DNA"/>
</dbReference>
<dbReference type="InterPro" id="IPR036680">
    <property type="entry name" value="SPOR-like_sf"/>
</dbReference>
<reference evidence="3 4" key="1">
    <citation type="submission" date="2023-02" db="EMBL/GenBank/DDBJ databases">
        <title>Genome sequence of Sphingomonas naphthae.</title>
        <authorList>
            <person name="Kim S."/>
            <person name="Heo J."/>
            <person name="Kwon S.-W."/>
        </authorList>
    </citation>
    <scope>NUCLEOTIDE SEQUENCE [LARGE SCALE GENOMIC DNA]</scope>
    <source>
        <strain evidence="3 4">KACC 18716</strain>
    </source>
</reference>
<sequence>MSDMRGRGEERLPWLQEAATQDDDDRGGFRTMLVTLGALFAGAVLVVAILWFFLFREGAIFGSGQTIEAPAQPYRQKPAEPGGMKVEGTGDVSYGASEGQEIDSTIDLNALPETPVTAPGNATAPGAATASADAITIPGPAARPRVVAATPPPAPANPAAATLRELAARPVAAPAAPAAAPAPAALSGGGTVQLGAFSTQAKAQAAWKSLSGRFPFLTPLGSSVLEVKTGTQTLYRLRAAAGGEAQSICQRLKVAGETCSVVG</sequence>
<protein>
    <submittedName>
        <fullName evidence="3">SPOR domain-containing protein</fullName>
    </submittedName>
</protein>
<dbReference type="Pfam" id="PF05036">
    <property type="entry name" value="SPOR"/>
    <property type="match status" value="1"/>
</dbReference>
<accession>A0ABY7TKE5</accession>
<proteinExistence type="predicted"/>
<evidence type="ECO:0000313" key="4">
    <source>
        <dbReference type="Proteomes" id="UP001220395"/>
    </source>
</evidence>
<dbReference type="Gene3D" id="3.30.70.1070">
    <property type="entry name" value="Sporulation related repeat"/>
    <property type="match status" value="1"/>
</dbReference>
<evidence type="ECO:0000259" key="2">
    <source>
        <dbReference type="PROSITE" id="PS51724"/>
    </source>
</evidence>
<organism evidence="3 4">
    <name type="scientific">Sphingomonas naphthae</name>
    <dbReference type="NCBI Taxonomy" id="1813468"/>
    <lineage>
        <taxon>Bacteria</taxon>
        <taxon>Pseudomonadati</taxon>
        <taxon>Pseudomonadota</taxon>
        <taxon>Alphaproteobacteria</taxon>
        <taxon>Sphingomonadales</taxon>
        <taxon>Sphingomonadaceae</taxon>
        <taxon>Sphingomonas</taxon>
    </lineage>
</organism>
<dbReference type="PROSITE" id="PS51724">
    <property type="entry name" value="SPOR"/>
    <property type="match status" value="1"/>
</dbReference>
<dbReference type="InterPro" id="IPR007730">
    <property type="entry name" value="SPOR-like_dom"/>
</dbReference>
<keyword evidence="1" id="KW-0812">Transmembrane</keyword>
<feature type="domain" description="SPOR" evidence="2">
    <location>
        <begin position="184"/>
        <end position="263"/>
    </location>
</feature>
<evidence type="ECO:0000256" key="1">
    <source>
        <dbReference type="SAM" id="Phobius"/>
    </source>
</evidence>
<keyword evidence="4" id="KW-1185">Reference proteome</keyword>
<feature type="transmembrane region" description="Helical" evidence="1">
    <location>
        <begin position="32"/>
        <end position="55"/>
    </location>
</feature>
<keyword evidence="1" id="KW-1133">Transmembrane helix</keyword>